<organism evidence="1 2">
    <name type="scientific">Intoshia linei</name>
    <dbReference type="NCBI Taxonomy" id="1819745"/>
    <lineage>
        <taxon>Eukaryota</taxon>
        <taxon>Metazoa</taxon>
        <taxon>Spiralia</taxon>
        <taxon>Lophotrochozoa</taxon>
        <taxon>Mesozoa</taxon>
        <taxon>Orthonectida</taxon>
        <taxon>Rhopaluridae</taxon>
        <taxon>Intoshia</taxon>
    </lineage>
</organism>
<sequence length="55" mass="5856">MLKYNHGGFKVLVNPDFAYFGAITTADDTPITAITVPKTYLTGIGSVLITNPSPL</sequence>
<evidence type="ECO:0000313" key="1">
    <source>
        <dbReference type="EMBL" id="OAF65381.1"/>
    </source>
</evidence>
<dbReference type="EMBL" id="LWCA01001323">
    <property type="protein sequence ID" value="OAF65381.1"/>
    <property type="molecule type" value="Genomic_DNA"/>
</dbReference>
<comment type="caution">
    <text evidence="1">The sequence shown here is derived from an EMBL/GenBank/DDBJ whole genome shotgun (WGS) entry which is preliminary data.</text>
</comment>
<gene>
    <name evidence="1" type="ORF">A3Q56_06916</name>
</gene>
<name>A0A177AVD6_9BILA</name>
<keyword evidence="2" id="KW-1185">Reference proteome</keyword>
<protein>
    <submittedName>
        <fullName evidence="1">Uncharacterized protein</fullName>
    </submittedName>
</protein>
<dbReference type="Proteomes" id="UP000078046">
    <property type="component" value="Unassembled WGS sequence"/>
</dbReference>
<dbReference type="AlphaFoldDB" id="A0A177AVD6"/>
<accession>A0A177AVD6</accession>
<evidence type="ECO:0000313" key="2">
    <source>
        <dbReference type="Proteomes" id="UP000078046"/>
    </source>
</evidence>
<proteinExistence type="predicted"/>
<reference evidence="1 2" key="1">
    <citation type="submission" date="2016-04" db="EMBL/GenBank/DDBJ databases">
        <title>The genome of Intoshia linei affirms orthonectids as highly simplified spiralians.</title>
        <authorList>
            <person name="Mikhailov K.V."/>
            <person name="Slusarev G.S."/>
            <person name="Nikitin M.A."/>
            <person name="Logacheva M.D."/>
            <person name="Penin A."/>
            <person name="Aleoshin V."/>
            <person name="Panchin Y.V."/>
        </authorList>
    </citation>
    <scope>NUCLEOTIDE SEQUENCE [LARGE SCALE GENOMIC DNA]</scope>
    <source>
        <strain evidence="1">Intl2013</strain>
        <tissue evidence="1">Whole animal</tissue>
    </source>
</reference>